<feature type="compositionally biased region" description="Polar residues" evidence="1">
    <location>
        <begin position="26"/>
        <end position="41"/>
    </location>
</feature>
<evidence type="ECO:0000256" key="1">
    <source>
        <dbReference type="SAM" id="MobiDB-lite"/>
    </source>
</evidence>
<comment type="caution">
    <text evidence="2">The sequence shown here is derived from an EMBL/GenBank/DDBJ whole genome shotgun (WGS) entry which is preliminary data.</text>
</comment>
<feature type="compositionally biased region" description="Low complexity" evidence="1">
    <location>
        <begin position="13"/>
        <end position="25"/>
    </location>
</feature>
<accession>A0AAD9ADN6</accession>
<keyword evidence="3" id="KW-1185">Reference proteome</keyword>
<evidence type="ECO:0000313" key="2">
    <source>
        <dbReference type="EMBL" id="KAK1846208.1"/>
    </source>
</evidence>
<dbReference type="AlphaFoldDB" id="A0AAD9ADN6"/>
<protein>
    <submittedName>
        <fullName evidence="2">Uncharacterized protein</fullName>
    </submittedName>
</protein>
<name>A0AAD9ADN6_9PEZI</name>
<gene>
    <name evidence="2" type="ORF">CCHR01_11159</name>
</gene>
<feature type="region of interest" description="Disordered" evidence="1">
    <location>
        <begin position="1"/>
        <end position="44"/>
    </location>
</feature>
<organism evidence="2 3">
    <name type="scientific">Colletotrichum chrysophilum</name>
    <dbReference type="NCBI Taxonomy" id="1836956"/>
    <lineage>
        <taxon>Eukaryota</taxon>
        <taxon>Fungi</taxon>
        <taxon>Dikarya</taxon>
        <taxon>Ascomycota</taxon>
        <taxon>Pezizomycotina</taxon>
        <taxon>Sordariomycetes</taxon>
        <taxon>Hypocreomycetidae</taxon>
        <taxon>Glomerellales</taxon>
        <taxon>Glomerellaceae</taxon>
        <taxon>Colletotrichum</taxon>
        <taxon>Colletotrichum gloeosporioides species complex</taxon>
    </lineage>
</organism>
<dbReference type="EMBL" id="JAQOWY010000244">
    <property type="protein sequence ID" value="KAK1846208.1"/>
    <property type="molecule type" value="Genomic_DNA"/>
</dbReference>
<feature type="region of interest" description="Disordered" evidence="1">
    <location>
        <begin position="87"/>
        <end position="109"/>
    </location>
</feature>
<proteinExistence type="predicted"/>
<dbReference type="Proteomes" id="UP001243330">
    <property type="component" value="Unassembled WGS sequence"/>
</dbReference>
<sequence length="109" mass="12396">MNLEWWASPPTSPHLTSPHHGPSPTWKSQQPPSRPPWTTTCAGHHTVPAAHAHPRLPLSFREPFHRITDQPHHLRVLQASRRPAKQATVFRPVFGRSSRRSCREVRSGT</sequence>
<evidence type="ECO:0000313" key="3">
    <source>
        <dbReference type="Proteomes" id="UP001243330"/>
    </source>
</evidence>
<reference evidence="2" key="1">
    <citation type="submission" date="2023-01" db="EMBL/GenBank/DDBJ databases">
        <title>Colletotrichum chrysophilum M932 genome sequence.</title>
        <authorList>
            <person name="Baroncelli R."/>
        </authorList>
    </citation>
    <scope>NUCLEOTIDE SEQUENCE</scope>
    <source>
        <strain evidence="2">M932</strain>
    </source>
</reference>